<gene>
    <name evidence="1" type="ORF">SAMN04488242_1686</name>
</gene>
<evidence type="ECO:0000313" key="2">
    <source>
        <dbReference type="Proteomes" id="UP000199475"/>
    </source>
</evidence>
<dbReference type="AlphaFoldDB" id="A0A1G9KKF8"/>
<name>A0A1G9KKF8_9ACTN</name>
<dbReference type="STRING" id="686624.SAMN04488242_1686"/>
<reference evidence="1 2" key="1">
    <citation type="submission" date="2016-10" db="EMBL/GenBank/DDBJ databases">
        <authorList>
            <person name="de Groot N.N."/>
        </authorList>
    </citation>
    <scope>NUCLEOTIDE SEQUENCE [LARGE SCALE GENOMIC DNA]</scope>
    <source>
        <strain evidence="1 2">CGMCC 1.9159</strain>
    </source>
</reference>
<dbReference type="EMBL" id="FNGP01000003">
    <property type="protein sequence ID" value="SDL50096.1"/>
    <property type="molecule type" value="Genomic_DNA"/>
</dbReference>
<dbReference type="RefSeq" id="WP_093250999.1">
    <property type="nucleotide sequence ID" value="NZ_FNGP01000003.1"/>
</dbReference>
<dbReference type="Proteomes" id="UP000199475">
    <property type="component" value="Unassembled WGS sequence"/>
</dbReference>
<protein>
    <submittedName>
        <fullName evidence="1">Uncharacterized protein</fullName>
    </submittedName>
</protein>
<proteinExistence type="predicted"/>
<accession>A0A1G9KKF8</accession>
<keyword evidence="2" id="KW-1185">Reference proteome</keyword>
<organism evidence="1 2">
    <name type="scientific">Tessaracoccus oleiagri</name>
    <dbReference type="NCBI Taxonomy" id="686624"/>
    <lineage>
        <taxon>Bacteria</taxon>
        <taxon>Bacillati</taxon>
        <taxon>Actinomycetota</taxon>
        <taxon>Actinomycetes</taxon>
        <taxon>Propionibacteriales</taxon>
        <taxon>Propionibacteriaceae</taxon>
        <taxon>Tessaracoccus</taxon>
    </lineage>
</organism>
<evidence type="ECO:0000313" key="1">
    <source>
        <dbReference type="EMBL" id="SDL50096.1"/>
    </source>
</evidence>
<sequence>MTDAPLRRANLEVSLKPFTAYDRDSLLATVGTIFDQWSTLLAAADECSVLLWVSDGSEILDWRSEIDEEIEWARWIGFNNTEASPYGEPKEPERVAIPFRDGMPTVTYRDLAALVATIKRVGAERGLPTSVGATFDPGPEFAPSSFKFDRHPEVVARGEDIGIGPIIAMVRHFSELRGDDRRYAAFPGGIPDGTSFGEFLGRQAQDYLAVLDFDYLWLSNGFGFSSYAWSELGESFDGTRFRADRVEELRTRALGFWRDLGRHLSYPVQVRGTNHTAGIDIGADAVPALEIYEAGVIESPPPNSPWGPLNEDFGIEMAGFMSRIAMLPAGAEGYRFRFYANDPWFWQQPWWDFYHREPFDIDLPLAVSRVRADGSVQPPTEVNVLAIDTAKGVLDERCAREVGDHVATALEAAPDAPGPLVWVYPFREYHERMAADPSTIGSPHFEDWYLTSAINAGLPLNTVVPTDDLAGALGSGSMAESILVAPAGALTSAMAGLLESHASRGGTVLLYGSLARSEAARAMVGLDLAREGIDGDLRLATALAGDATTTDVLPTTLRHDPLLSDGPAREVARDPGVEVLATVAAEDRERVYASSRAVGRGRVLWVRGSSPFAYAEPDDRGVRAHVPHDREEFVDAGALARDLVATTGFRVSHELRRPSSGRAVLAAHRSAGALWFSGYLPDTTTRVRLALPGGAPVLHHQECWLEDGVATYQFAKSVRAECRALVRQSSAGRLSCREMAPFPAHMTRGFRVTGLVDASVTLLLPPHVAELRVLVDGEPLTLDDQPGGRLTVGPVTGTLTTMWQETKDTGGETT</sequence>